<reference evidence="2" key="1">
    <citation type="journal article" date="2023" name="Nat. Plants">
        <title>Single-cell RNA sequencing provides a high-resolution roadmap for understanding the multicellular compartmentation of specialized metabolism.</title>
        <authorList>
            <person name="Sun S."/>
            <person name="Shen X."/>
            <person name="Li Y."/>
            <person name="Li Y."/>
            <person name="Wang S."/>
            <person name="Li R."/>
            <person name="Zhang H."/>
            <person name="Shen G."/>
            <person name="Guo B."/>
            <person name="Wei J."/>
            <person name="Xu J."/>
            <person name="St-Pierre B."/>
            <person name="Chen S."/>
            <person name="Sun C."/>
        </authorList>
    </citation>
    <scope>NUCLEOTIDE SEQUENCE [LARGE SCALE GENOMIC DNA]</scope>
</reference>
<proteinExistence type="predicted"/>
<keyword evidence="2" id="KW-1185">Reference proteome</keyword>
<dbReference type="EMBL" id="CM044706">
    <property type="protein sequence ID" value="KAI5660053.1"/>
    <property type="molecule type" value="Genomic_DNA"/>
</dbReference>
<comment type="caution">
    <text evidence="1">The sequence shown here is derived from an EMBL/GenBank/DDBJ whole genome shotgun (WGS) entry which is preliminary data.</text>
</comment>
<dbReference type="Proteomes" id="UP001060085">
    <property type="component" value="Linkage Group LG06"/>
</dbReference>
<gene>
    <name evidence="1" type="ORF">M9H77_28846</name>
</gene>
<protein>
    <submittedName>
        <fullName evidence="1">Uncharacterized protein</fullName>
    </submittedName>
</protein>
<evidence type="ECO:0000313" key="2">
    <source>
        <dbReference type="Proteomes" id="UP001060085"/>
    </source>
</evidence>
<evidence type="ECO:0000313" key="1">
    <source>
        <dbReference type="EMBL" id="KAI5660053.1"/>
    </source>
</evidence>
<organism evidence="1 2">
    <name type="scientific">Catharanthus roseus</name>
    <name type="common">Madagascar periwinkle</name>
    <name type="synonym">Vinca rosea</name>
    <dbReference type="NCBI Taxonomy" id="4058"/>
    <lineage>
        <taxon>Eukaryota</taxon>
        <taxon>Viridiplantae</taxon>
        <taxon>Streptophyta</taxon>
        <taxon>Embryophyta</taxon>
        <taxon>Tracheophyta</taxon>
        <taxon>Spermatophyta</taxon>
        <taxon>Magnoliopsida</taxon>
        <taxon>eudicotyledons</taxon>
        <taxon>Gunneridae</taxon>
        <taxon>Pentapetalae</taxon>
        <taxon>asterids</taxon>
        <taxon>lamiids</taxon>
        <taxon>Gentianales</taxon>
        <taxon>Apocynaceae</taxon>
        <taxon>Rauvolfioideae</taxon>
        <taxon>Vinceae</taxon>
        <taxon>Catharanthinae</taxon>
        <taxon>Catharanthus</taxon>
    </lineage>
</organism>
<name>A0ACC0AKU3_CATRO</name>
<accession>A0ACC0AKU3</accession>
<sequence>MYTRFNRDRNCEKFILMNRTVNPEINTADSETAGVTTMKQVYENVNSEQNRCRKPKSKAKQKRKKPNLLQIGFSSSSTSPEHDRRISRRVTQKNEQKGCSKEERGRQKVREQEEAAAAQATNERIRVG</sequence>